<dbReference type="PANTHER" id="PTHR34512:SF30">
    <property type="entry name" value="OUTER MEMBRANE PROTEIN ASSEMBLY FACTOR BAMB"/>
    <property type="match status" value="1"/>
</dbReference>
<dbReference type="InterPro" id="IPR015943">
    <property type="entry name" value="WD40/YVTN_repeat-like_dom_sf"/>
</dbReference>
<dbReference type="InterPro" id="IPR002372">
    <property type="entry name" value="PQQ_rpt_dom"/>
</dbReference>
<proteinExistence type="predicted"/>
<dbReference type="Gene3D" id="2.130.10.10">
    <property type="entry name" value="YVTN repeat-like/Quinoprotein amine dehydrogenase"/>
    <property type="match status" value="1"/>
</dbReference>
<feature type="compositionally biased region" description="Basic and acidic residues" evidence="1">
    <location>
        <begin position="33"/>
        <end position="46"/>
    </location>
</feature>
<name>A0ABX8GJV7_9CELL</name>
<evidence type="ECO:0000259" key="3">
    <source>
        <dbReference type="Pfam" id="PF13360"/>
    </source>
</evidence>
<feature type="region of interest" description="Disordered" evidence="1">
    <location>
        <begin position="1"/>
        <end position="54"/>
    </location>
</feature>
<evidence type="ECO:0000256" key="1">
    <source>
        <dbReference type="SAM" id="MobiDB-lite"/>
    </source>
</evidence>
<organism evidence="4 5">
    <name type="scientific">Cellulomonas dongxiuzhuiae</name>
    <dbReference type="NCBI Taxonomy" id="2819979"/>
    <lineage>
        <taxon>Bacteria</taxon>
        <taxon>Bacillati</taxon>
        <taxon>Actinomycetota</taxon>
        <taxon>Actinomycetes</taxon>
        <taxon>Micrococcales</taxon>
        <taxon>Cellulomonadaceae</taxon>
        <taxon>Cellulomonas</taxon>
    </lineage>
</organism>
<evidence type="ECO:0000256" key="2">
    <source>
        <dbReference type="SAM" id="Phobius"/>
    </source>
</evidence>
<dbReference type="Gene3D" id="2.40.10.480">
    <property type="match status" value="1"/>
</dbReference>
<evidence type="ECO:0000313" key="5">
    <source>
        <dbReference type="Proteomes" id="UP000679335"/>
    </source>
</evidence>
<evidence type="ECO:0000313" key="4">
    <source>
        <dbReference type="EMBL" id="QWC16157.1"/>
    </source>
</evidence>
<dbReference type="InterPro" id="IPR011047">
    <property type="entry name" value="Quinoprotein_ADH-like_sf"/>
</dbReference>
<dbReference type="Pfam" id="PF13360">
    <property type="entry name" value="PQQ_2"/>
    <property type="match status" value="1"/>
</dbReference>
<dbReference type="RefSeq" id="WP_208196721.1">
    <property type="nucleotide sequence ID" value="NZ_CP076023.1"/>
</dbReference>
<feature type="transmembrane region" description="Helical" evidence="2">
    <location>
        <begin position="56"/>
        <end position="76"/>
    </location>
</feature>
<gene>
    <name evidence="4" type="ORF">KKR89_00265</name>
</gene>
<sequence>MARRGARMHVELVEDDGTPDTRLPAVPRGTPADGHDGDADLSDRSRRPSPRARRRVLAAATTVVVVLGTVGVVGQVREAARDRARLAVVATLPNALAPLDGPPEVLWTAETDEVLGATARTPDGLLVGTRNDDDGSATAQATDPATGEVVWEQELLPGSDAPPDAGTDTLPRGGSCLAHGTDGEGLVCFASDARTVMGEAEQRYVAPTVTRLLVLDPHDGAVVTDLSDAVAGTGTFSTFFVLDDLVVVGSLVDGDAQVVAVRPDGAVAWRATVPAAAPPSSSRPSQPRADVMPLGPDVLVATPSELRILDATGATLRSFPVGPGEVLSGTSGASALTSPDSEALIFTRIGTATVATGAKTRLVRADRVGGLAGRWVPTNVDDGSADGLLLTVDGDGLHGWDSDGTLRWTAAGVPASLSSVHVLGERIHLVVRTDLVTYDARTGAELWRHGGLVDVQAPLTEPPLTDGRRLLVRAADADGRGTDLVALDAADGSVAWRAPFPEGVELLQAKFGALVGVTPAEDGSEWSITVLG</sequence>
<dbReference type="Proteomes" id="UP000679335">
    <property type="component" value="Chromosome"/>
</dbReference>
<accession>A0ABX8GJV7</accession>
<keyword evidence="5" id="KW-1185">Reference proteome</keyword>
<dbReference type="SUPFAM" id="SSF50998">
    <property type="entry name" value="Quinoprotein alcohol dehydrogenase-like"/>
    <property type="match status" value="1"/>
</dbReference>
<protein>
    <submittedName>
        <fullName evidence="4">PQQ-like beta-propeller repeat protein</fullName>
    </submittedName>
</protein>
<dbReference type="SMART" id="SM00564">
    <property type="entry name" value="PQQ"/>
    <property type="match status" value="4"/>
</dbReference>
<keyword evidence="2" id="KW-0472">Membrane</keyword>
<keyword evidence="2" id="KW-0812">Transmembrane</keyword>
<feature type="domain" description="Pyrrolo-quinoline quinone repeat" evidence="3">
    <location>
        <begin position="435"/>
        <end position="504"/>
    </location>
</feature>
<dbReference type="PANTHER" id="PTHR34512">
    <property type="entry name" value="CELL SURFACE PROTEIN"/>
    <property type="match status" value="1"/>
</dbReference>
<dbReference type="InterPro" id="IPR018391">
    <property type="entry name" value="PQQ_b-propeller_rpt"/>
</dbReference>
<keyword evidence="2" id="KW-1133">Transmembrane helix</keyword>
<feature type="region of interest" description="Disordered" evidence="1">
    <location>
        <begin position="123"/>
        <end position="147"/>
    </location>
</feature>
<dbReference type="EMBL" id="CP076023">
    <property type="protein sequence ID" value="QWC16157.1"/>
    <property type="molecule type" value="Genomic_DNA"/>
</dbReference>
<reference evidence="4 5" key="1">
    <citation type="submission" date="2021-05" db="EMBL/GenBank/DDBJ databases">
        <title>Novel species in genus Cellulomonas.</title>
        <authorList>
            <person name="Zhang G."/>
        </authorList>
    </citation>
    <scope>NUCLEOTIDE SEQUENCE [LARGE SCALE GENOMIC DNA]</scope>
    <source>
        <strain evidence="5">zg-ZUI157</strain>
    </source>
</reference>